<feature type="transmembrane region" description="Helical" evidence="7">
    <location>
        <begin position="114"/>
        <end position="131"/>
    </location>
</feature>
<feature type="domain" description="Phage shock protein PspC N-terminal" evidence="8">
    <location>
        <begin position="15"/>
        <end position="69"/>
    </location>
</feature>
<comment type="subcellular location">
    <subcellularLocation>
        <location evidence="1">Cell membrane</location>
        <topology evidence="1">Single-pass membrane protein</topology>
    </subcellularLocation>
</comment>
<feature type="region of interest" description="Disordered" evidence="6">
    <location>
        <begin position="210"/>
        <end position="231"/>
    </location>
</feature>
<keyword evidence="2" id="KW-1003">Cell membrane</keyword>
<dbReference type="Pfam" id="PF04024">
    <property type="entry name" value="PspC"/>
    <property type="match status" value="1"/>
</dbReference>
<feature type="compositionally biased region" description="Low complexity" evidence="6">
    <location>
        <begin position="211"/>
        <end position="221"/>
    </location>
</feature>
<evidence type="ECO:0000256" key="3">
    <source>
        <dbReference type="ARBA" id="ARBA00022692"/>
    </source>
</evidence>
<keyword evidence="10" id="KW-1185">Reference proteome</keyword>
<protein>
    <submittedName>
        <fullName evidence="9">PspC domain-containing protein</fullName>
    </submittedName>
</protein>
<dbReference type="EMBL" id="JAVREN010000023">
    <property type="protein sequence ID" value="MDT0308517.1"/>
    <property type="molecule type" value="Genomic_DNA"/>
</dbReference>
<keyword evidence="5 7" id="KW-0472">Membrane</keyword>
<evidence type="ECO:0000256" key="4">
    <source>
        <dbReference type="ARBA" id="ARBA00022989"/>
    </source>
</evidence>
<comment type="caution">
    <text evidence="9">The sequence shown here is derived from an EMBL/GenBank/DDBJ whole genome shotgun (WGS) entry which is preliminary data.</text>
</comment>
<dbReference type="RefSeq" id="WP_311631468.1">
    <property type="nucleotide sequence ID" value="NZ_JAVREN010000023.1"/>
</dbReference>
<sequence length="451" mass="47066">MTEDVETRETGREARLTRSRRHKVVGGVCGGLGRHYDLDPVIFRVPLAVLSVVGGLGLVVYGLAWLLIPFEREEENEGRRMLSGRVEGPGLTALLFIVAGCGLLLASLGSQGAATWFSVMVLAALAGAAYWSRHRRGVAAVDATAQEVQPPPAPAGPAGWQAAAPTATAAERAVGGYLWGPADYRPPPAQGRPSAAGEEPFGVWRPREAARPPAAGHVPEGAGEGPPLAPPEPREFRLGGLVLLLAAAAFAAATALAWEYHPLGTVLTIGFAAALAVFGAGFVVSAFAGRLGLGSLVCVILTGALLTASAALPDTIATSWTETEWHPEAVSEVRPSYELGSGDGELDLASLELPPGRTLRTAVEAGAGQVRVRVPRYATVTVVVEIGAGAFTYESWSPADARRVEDSWGGIGQERTRTYGPESGEDGRAGRGGHIELRLEMGVGYLVVERA</sequence>
<organism evidence="9 10">
    <name type="scientific">Streptomyces boetiae</name>
    <dbReference type="NCBI Taxonomy" id="3075541"/>
    <lineage>
        <taxon>Bacteria</taxon>
        <taxon>Bacillati</taxon>
        <taxon>Actinomycetota</taxon>
        <taxon>Actinomycetes</taxon>
        <taxon>Kitasatosporales</taxon>
        <taxon>Streptomycetaceae</taxon>
        <taxon>Streptomyces</taxon>
    </lineage>
</organism>
<dbReference type="InterPro" id="IPR007168">
    <property type="entry name" value="Phageshock_PspC_N"/>
</dbReference>
<keyword evidence="3 7" id="KW-0812">Transmembrane</keyword>
<reference evidence="10" key="1">
    <citation type="submission" date="2023-07" db="EMBL/GenBank/DDBJ databases">
        <title>30 novel species of actinomycetes from the DSMZ collection.</title>
        <authorList>
            <person name="Nouioui I."/>
        </authorList>
    </citation>
    <scope>NUCLEOTIDE SEQUENCE [LARGE SCALE GENOMIC DNA]</scope>
    <source>
        <strain evidence="10">DSM 44917</strain>
    </source>
</reference>
<name>A0ABU2LAH3_9ACTN</name>
<evidence type="ECO:0000313" key="9">
    <source>
        <dbReference type="EMBL" id="MDT0308517.1"/>
    </source>
</evidence>
<feature type="transmembrane region" description="Helical" evidence="7">
    <location>
        <begin position="264"/>
        <end position="284"/>
    </location>
</feature>
<dbReference type="PANTHER" id="PTHR33885">
    <property type="entry name" value="PHAGE SHOCK PROTEIN C"/>
    <property type="match status" value="1"/>
</dbReference>
<dbReference type="Proteomes" id="UP001183388">
    <property type="component" value="Unassembled WGS sequence"/>
</dbReference>
<dbReference type="PANTHER" id="PTHR33885:SF3">
    <property type="entry name" value="PHAGE SHOCK PROTEIN C"/>
    <property type="match status" value="1"/>
</dbReference>
<dbReference type="InterPro" id="IPR052027">
    <property type="entry name" value="PspC"/>
</dbReference>
<feature type="transmembrane region" description="Helical" evidence="7">
    <location>
        <begin position="89"/>
        <end position="108"/>
    </location>
</feature>
<accession>A0ABU2LAH3</accession>
<evidence type="ECO:0000256" key="7">
    <source>
        <dbReference type="SAM" id="Phobius"/>
    </source>
</evidence>
<feature type="transmembrane region" description="Helical" evidence="7">
    <location>
        <begin position="238"/>
        <end position="258"/>
    </location>
</feature>
<keyword evidence="4 7" id="KW-1133">Transmembrane helix</keyword>
<evidence type="ECO:0000313" key="10">
    <source>
        <dbReference type="Proteomes" id="UP001183388"/>
    </source>
</evidence>
<gene>
    <name evidence="9" type="ORF">RM780_16350</name>
</gene>
<evidence type="ECO:0000256" key="2">
    <source>
        <dbReference type="ARBA" id="ARBA00022475"/>
    </source>
</evidence>
<feature type="transmembrane region" description="Helical" evidence="7">
    <location>
        <begin position="291"/>
        <end position="312"/>
    </location>
</feature>
<feature type="region of interest" description="Disordered" evidence="6">
    <location>
        <begin position="412"/>
        <end position="431"/>
    </location>
</feature>
<evidence type="ECO:0000256" key="6">
    <source>
        <dbReference type="SAM" id="MobiDB-lite"/>
    </source>
</evidence>
<evidence type="ECO:0000256" key="5">
    <source>
        <dbReference type="ARBA" id="ARBA00023136"/>
    </source>
</evidence>
<proteinExistence type="predicted"/>
<evidence type="ECO:0000256" key="1">
    <source>
        <dbReference type="ARBA" id="ARBA00004162"/>
    </source>
</evidence>
<evidence type="ECO:0000259" key="8">
    <source>
        <dbReference type="Pfam" id="PF04024"/>
    </source>
</evidence>
<feature type="transmembrane region" description="Helical" evidence="7">
    <location>
        <begin position="41"/>
        <end position="68"/>
    </location>
</feature>